<dbReference type="Proteomes" id="UP000887563">
    <property type="component" value="Unplaced"/>
</dbReference>
<accession>A0A914MJJ1</accession>
<evidence type="ECO:0000256" key="2">
    <source>
        <dbReference type="ARBA" id="ARBA00011025"/>
    </source>
</evidence>
<dbReference type="InterPro" id="IPR037518">
    <property type="entry name" value="MPN"/>
</dbReference>
<evidence type="ECO:0000256" key="1">
    <source>
        <dbReference type="ARBA" id="ARBA00007102"/>
    </source>
</evidence>
<dbReference type="GO" id="GO:0003735">
    <property type="term" value="F:structural constituent of ribosome"/>
    <property type="evidence" value="ECO:0007669"/>
    <property type="project" value="InterPro"/>
</dbReference>
<dbReference type="SMART" id="SM01403">
    <property type="entry name" value="Ribosomal_S10"/>
    <property type="match status" value="1"/>
</dbReference>
<reference evidence="7" key="1">
    <citation type="submission" date="2022-11" db="UniProtKB">
        <authorList>
            <consortium name="WormBaseParasite"/>
        </authorList>
    </citation>
    <scope>IDENTIFICATION</scope>
</reference>
<dbReference type="InterPro" id="IPR027486">
    <property type="entry name" value="Ribosomal_uS10_dom"/>
</dbReference>
<dbReference type="Pfam" id="PF05021">
    <property type="entry name" value="NPL4"/>
    <property type="match status" value="1"/>
</dbReference>
<dbReference type="PANTHER" id="PTHR12710">
    <property type="entry name" value="NUCLEAR PROTEIN LOCALIZATION 4"/>
    <property type="match status" value="1"/>
</dbReference>
<dbReference type="GO" id="GO:0005840">
    <property type="term" value="C:ribosome"/>
    <property type="evidence" value="ECO:0007669"/>
    <property type="project" value="UniProtKB-KW"/>
</dbReference>
<evidence type="ECO:0000256" key="3">
    <source>
        <dbReference type="ARBA" id="ARBA00022980"/>
    </source>
</evidence>
<protein>
    <submittedName>
        <fullName evidence="7">MPN domain-containing protein</fullName>
    </submittedName>
</protein>
<dbReference type="InterPro" id="IPR007717">
    <property type="entry name" value="NPL4_C"/>
</dbReference>
<comment type="similarity">
    <text evidence="2">Belongs to the NPL4 family.</text>
</comment>
<dbReference type="Pfam" id="PF05020">
    <property type="entry name" value="zf-NPL4"/>
    <property type="match status" value="1"/>
</dbReference>
<dbReference type="AlphaFoldDB" id="A0A914MJJ1"/>
<dbReference type="Gene3D" id="3.30.70.600">
    <property type="entry name" value="Ribosomal protein S10 domain"/>
    <property type="match status" value="1"/>
</dbReference>
<dbReference type="GO" id="GO:0031625">
    <property type="term" value="F:ubiquitin protein ligase binding"/>
    <property type="evidence" value="ECO:0007669"/>
    <property type="project" value="TreeGrafter"/>
</dbReference>
<dbReference type="InterPro" id="IPR016563">
    <property type="entry name" value="Npl4"/>
</dbReference>
<keyword evidence="4" id="KW-0687">Ribonucleoprotein</keyword>
<evidence type="ECO:0000256" key="4">
    <source>
        <dbReference type="ARBA" id="ARBA00023274"/>
    </source>
</evidence>
<dbReference type="InterPro" id="IPR001848">
    <property type="entry name" value="Ribosomal_uS10"/>
</dbReference>
<dbReference type="WBParaSite" id="Minc3s02014g27773">
    <property type="protein sequence ID" value="Minc3s02014g27773"/>
    <property type="gene ID" value="Minc3s02014g27773"/>
</dbReference>
<dbReference type="PANTHER" id="PTHR12710:SF0">
    <property type="entry name" value="NUCLEAR PROTEIN LOCALIZATION PROTEIN 4 HOMOLOG"/>
    <property type="match status" value="1"/>
</dbReference>
<dbReference type="SUPFAM" id="SSF54999">
    <property type="entry name" value="Ribosomal protein S10"/>
    <property type="match status" value="1"/>
</dbReference>
<dbReference type="GO" id="GO:1990904">
    <property type="term" value="C:ribonucleoprotein complex"/>
    <property type="evidence" value="ECO:0007669"/>
    <property type="project" value="UniProtKB-KW"/>
</dbReference>
<dbReference type="CDD" id="cd08061">
    <property type="entry name" value="MPN_NPL4"/>
    <property type="match status" value="1"/>
</dbReference>
<evidence type="ECO:0000313" key="6">
    <source>
        <dbReference type="Proteomes" id="UP000887563"/>
    </source>
</evidence>
<evidence type="ECO:0000259" key="5">
    <source>
        <dbReference type="PROSITE" id="PS50249"/>
    </source>
</evidence>
<proteinExistence type="inferred from homology"/>
<comment type="similarity">
    <text evidence="1">Belongs to the universal ribosomal protein uS10 family.</text>
</comment>
<name>A0A914MJJ1_MELIC</name>
<dbReference type="InterPro" id="IPR036838">
    <property type="entry name" value="Ribosomal_uS10_dom_sf"/>
</dbReference>
<dbReference type="GO" id="GO:0006412">
    <property type="term" value="P:translation"/>
    <property type="evidence" value="ECO:0007669"/>
    <property type="project" value="InterPro"/>
</dbReference>
<dbReference type="GO" id="GO:0043130">
    <property type="term" value="F:ubiquitin binding"/>
    <property type="evidence" value="ECO:0007669"/>
    <property type="project" value="TreeGrafter"/>
</dbReference>
<evidence type="ECO:0000313" key="7">
    <source>
        <dbReference type="WBParaSite" id="Minc3s02014g27773"/>
    </source>
</evidence>
<dbReference type="HAMAP" id="MF_00508">
    <property type="entry name" value="Ribosomal_uS10"/>
    <property type="match status" value="1"/>
</dbReference>
<dbReference type="GO" id="GO:0005634">
    <property type="term" value="C:nucleus"/>
    <property type="evidence" value="ECO:0007669"/>
    <property type="project" value="TreeGrafter"/>
</dbReference>
<dbReference type="PROSITE" id="PS50249">
    <property type="entry name" value="MPN"/>
    <property type="match status" value="1"/>
</dbReference>
<dbReference type="GO" id="GO:0006511">
    <property type="term" value="P:ubiquitin-dependent protein catabolic process"/>
    <property type="evidence" value="ECO:0007669"/>
    <property type="project" value="InterPro"/>
</dbReference>
<keyword evidence="3" id="KW-0689">Ribosomal protein</keyword>
<feature type="domain" description="MPN" evidence="5">
    <location>
        <begin position="199"/>
        <end position="348"/>
    </location>
</feature>
<keyword evidence="6" id="KW-1185">Reference proteome</keyword>
<sequence length="403" mass="45549">MGLDGTRAILGSGSLFINIGSQLKLGSFKYSKFWAPSEQAYAYKDDKKAEEPQPVDIRIILTSQNVKALEKVCEKLIHGAREEHLAVKGPIRMPTKVLCITARKTPCGEGSKTWDHFQPYDEKYLADKGIKHMSFHSYVHKLSDLHVKGTRSKNMLETLNYKINLDCHRHRPFPEGICTECRPPTVTLSRQPFRHVDNIEFENDSIVNEFLNSWRNSNCQRIGFLIGKYEQFSEVPLGIKAVVCAIYEPLQNSNENSVGFEINENGEENGEEEKKNLNVKVDQLCSWLGMKRVGWIFTDLWNESRTLGTVKCIRNEDSFLLSASECITAGNIQSHFKNATNYCDTGYFGSKFVTVVASGNSSKGIDLHGYQVSNQCTAMVEANILCPTKTHHELAWARETPLK</sequence>
<dbReference type="InterPro" id="IPR007716">
    <property type="entry name" value="NPL4_Zn-bd_put"/>
</dbReference>
<organism evidence="6 7">
    <name type="scientific">Meloidogyne incognita</name>
    <name type="common">Southern root-knot nematode worm</name>
    <name type="synonym">Oxyuris incognita</name>
    <dbReference type="NCBI Taxonomy" id="6306"/>
    <lineage>
        <taxon>Eukaryota</taxon>
        <taxon>Metazoa</taxon>
        <taxon>Ecdysozoa</taxon>
        <taxon>Nematoda</taxon>
        <taxon>Chromadorea</taxon>
        <taxon>Rhabditida</taxon>
        <taxon>Tylenchina</taxon>
        <taxon>Tylenchomorpha</taxon>
        <taxon>Tylenchoidea</taxon>
        <taxon>Meloidogynidae</taxon>
        <taxon>Meloidogyninae</taxon>
        <taxon>Meloidogyne</taxon>
        <taxon>Meloidogyne incognita group</taxon>
    </lineage>
</organism>